<comment type="caution">
    <text evidence="3">The sequence shown here is derived from an EMBL/GenBank/DDBJ whole genome shotgun (WGS) entry which is preliminary data.</text>
</comment>
<dbReference type="SUPFAM" id="SSF56935">
    <property type="entry name" value="Porins"/>
    <property type="match status" value="1"/>
</dbReference>
<evidence type="ECO:0008006" key="5">
    <source>
        <dbReference type="Google" id="ProtNLM"/>
    </source>
</evidence>
<feature type="chain" id="PRO_5002256355" description="Porin domain-containing protein" evidence="2">
    <location>
        <begin position="25"/>
        <end position="417"/>
    </location>
</feature>
<evidence type="ECO:0000256" key="2">
    <source>
        <dbReference type="SAM" id="SignalP"/>
    </source>
</evidence>
<evidence type="ECO:0000313" key="4">
    <source>
        <dbReference type="Proteomes" id="UP000032233"/>
    </source>
</evidence>
<keyword evidence="1" id="KW-0175">Coiled coil</keyword>
<keyword evidence="4" id="KW-1185">Reference proteome</keyword>
<organism evidence="3 4">
    <name type="scientific">Dethiosulfatarculus sandiegensis</name>
    <dbReference type="NCBI Taxonomy" id="1429043"/>
    <lineage>
        <taxon>Bacteria</taxon>
        <taxon>Pseudomonadati</taxon>
        <taxon>Thermodesulfobacteriota</taxon>
        <taxon>Desulfarculia</taxon>
        <taxon>Desulfarculales</taxon>
        <taxon>Desulfarculaceae</taxon>
        <taxon>Dethiosulfatarculus</taxon>
    </lineage>
</organism>
<gene>
    <name evidence="3" type="ORF">X474_12260</name>
</gene>
<dbReference type="EMBL" id="AZAC01000014">
    <property type="protein sequence ID" value="KIX13720.1"/>
    <property type="molecule type" value="Genomic_DNA"/>
</dbReference>
<evidence type="ECO:0000256" key="1">
    <source>
        <dbReference type="SAM" id="Coils"/>
    </source>
</evidence>
<evidence type="ECO:0000313" key="3">
    <source>
        <dbReference type="EMBL" id="KIX13720.1"/>
    </source>
</evidence>
<sequence length="417" mass="45435">MPLAKKISIGLLGGLLCLPGMAQAAELDPAVQALVNEVKELRMRLNQMESRLEDAKKKAEAATLQADKARMEARKSTSTSLKASSMLSKAQVKKAEGVLTEAGKRLTIAGAVELEGYYEKMDPKNGEESKTSGLDLATAEVFFTANINDYTTGVIHMLWEEGDDGVGLDEGFIVLGDTEDMPFYLMGGRIYPAIGMFESYFISDPLTLEVFETQATAAEVGWNGEWLSIGAGLYNSDVAEIDDAPDDNINTFYARVQVETPEEMLNGAVVKAGVAYTNNIAGSDFLREQVPGDGLDDLVGGWSVMAGVEFGMFAFTGEYVAALDDFKAGELGFAGDEKASPSAYNLELAFMPLDKWTFAARYEGTSDLYEEHPEHQYGLAASWEFLPDTAWSVEYLRGEFENDDTRDLVTTQLAVAF</sequence>
<dbReference type="NCBIfam" id="NF033652">
    <property type="entry name" value="LbtU_sider_porin"/>
    <property type="match status" value="1"/>
</dbReference>
<proteinExistence type="predicted"/>
<dbReference type="STRING" id="1429043.X474_12260"/>
<protein>
    <recommendedName>
        <fullName evidence="5">Porin domain-containing protein</fullName>
    </recommendedName>
</protein>
<dbReference type="Proteomes" id="UP000032233">
    <property type="component" value="Unassembled WGS sequence"/>
</dbReference>
<name>A0A0D2JVU3_9BACT</name>
<keyword evidence="2" id="KW-0732">Signal</keyword>
<reference evidence="3 4" key="1">
    <citation type="submission" date="2013-11" db="EMBL/GenBank/DDBJ databases">
        <title>Metagenomic analysis of a methanogenic consortium involved in long chain n-alkane degradation.</title>
        <authorList>
            <person name="Davidova I.A."/>
            <person name="Callaghan A.V."/>
            <person name="Wawrik B."/>
            <person name="Pruitt S."/>
            <person name="Marks C."/>
            <person name="Duncan K.E."/>
            <person name="Suflita J.M."/>
        </authorList>
    </citation>
    <scope>NUCLEOTIDE SEQUENCE [LARGE SCALE GENOMIC DNA]</scope>
    <source>
        <strain evidence="3 4">SPR</strain>
    </source>
</reference>
<feature type="coiled-coil region" evidence="1">
    <location>
        <begin position="31"/>
        <end position="72"/>
    </location>
</feature>
<dbReference type="InParanoid" id="A0A0D2JVU3"/>
<feature type="signal peptide" evidence="2">
    <location>
        <begin position="1"/>
        <end position="24"/>
    </location>
</feature>
<accession>A0A0D2JVU3</accession>
<dbReference type="AlphaFoldDB" id="A0A0D2JVU3"/>